<feature type="domain" description="PKD" evidence="6">
    <location>
        <begin position="234"/>
        <end position="288"/>
    </location>
</feature>
<feature type="domain" description="PKD" evidence="6">
    <location>
        <begin position="1367"/>
        <end position="1427"/>
    </location>
</feature>
<dbReference type="STRING" id="1817814.A2V81_00825"/>
<dbReference type="SMART" id="SM00089">
    <property type="entry name" value="PKD"/>
    <property type="match status" value="22"/>
</dbReference>
<keyword evidence="4" id="KW-1133">Transmembrane helix</keyword>
<dbReference type="GO" id="GO:0005261">
    <property type="term" value="F:monoatomic cation channel activity"/>
    <property type="evidence" value="ECO:0007669"/>
    <property type="project" value="TreeGrafter"/>
</dbReference>
<evidence type="ECO:0000256" key="3">
    <source>
        <dbReference type="ARBA" id="ARBA00022737"/>
    </source>
</evidence>
<feature type="domain" description="PKD" evidence="6">
    <location>
        <begin position="1741"/>
        <end position="1804"/>
    </location>
</feature>
<feature type="domain" description="PKD" evidence="6">
    <location>
        <begin position="418"/>
        <end position="478"/>
    </location>
</feature>
<feature type="domain" description="PKD" evidence="6">
    <location>
        <begin position="309"/>
        <end position="385"/>
    </location>
</feature>
<evidence type="ECO:0000256" key="1">
    <source>
        <dbReference type="ARBA" id="ARBA00004141"/>
    </source>
</evidence>
<dbReference type="InterPro" id="IPR035986">
    <property type="entry name" value="PKD_dom_sf"/>
</dbReference>
<sequence>MNCPDITITVGSAPLDFSHRPVCQFFNVSPTDTRPLTDVTFTAIARDEDAGDTLTYLFYFGDGVSTMSPTNSVTHQYAAPGVYVARVLVTDSAGNIDSCIETRTVTVTNPANLPPVCTTFTVDIPEPVVGVAVTFTINATDPEGDALTYTIDFGDGVGPISTGATATHSYATPGLKTVRATVSDPTHTINCSNVTVNVRATNRAPVCTGVNISSADALTTDTLTITANASDADGDILNYSFDFGDGEMIAGTSNNVTHRFRTAGAYTVNVTVTDPSGVTDNCSASVIIRDPTNTPPVCESFSVDRHTITAGETVRFDIAASDIDSETLTYIYDFGDGTVVSSTDSHLDHTYTTAGTYTANGSVRDLGGNVTPCRALTVIVNAAPVNRAPVCTLVAVSNTNPQVGDDVEFFVLATDPEGDTLTYTFTFGDGDTTTGTTNRVIHQYRAAGAYTASISVNDSAGNTTRCADQTITVTAVPPVVNAAPVCWIVTASDSTPNVGDDVIFFVLATDAEGDALTYAYDFGDGVSFSSPLNSATHRYTVAGVFNAQVRVSDAINTTACTPVTVSVTTIPPPVNNPPVCFSFTADRTSATTAQDINFNVVATDPEGSLLVYTFDFGDGSVTTFGNSVAHRYALPGAYRAQVSIRDTAGNVTDCTPIDITVSAAPSTNVPPVCNFVTVLPGTTLVAGSSASVVVSATDANGDSLSYTFDYGDGTTETVTSFIRSHTYVAAGAYTLAVSISDGIAPVVNCANIVMTITPAPANRAPICDRVIVVPALPAVGEDVAITMLASDPDGDALTYDFTFGDGSSALASSANSQVHRYAATGTYAVNITVRDSAGNSTSCGTTNIVVSPIAPANRAPVCIALVPSDVTTTAGTPIDVTVIASDPDGDVLRYTYNFGDGSALISSFVNRETHTYALDGTYNISVDVSDGVNPPVTCDPPVTIIVTTVPLPTNNPPVCFSYSAVPMTVTTGTPITFSAVAADPDGDTLTYEFDPGDGSLSVFTMANTRTYAYSVPGSYDSFVNIYDSFGNITFCGPVTVIVTAAPASNVAPVCLIFGASMTSARVGENITFQTVATDADGDLLTYNFDFGDAVTTSGRANTVSHAYASAGAYLASASIDDGVNPVVNCGSVTITVMSSPPNRAPSCTFLFASDTTLAPGDTTTIFASASDADGDTLTYTFDFGDGTAPASGSAASRTHVYTTAGAYNAQVTVSDGVNPAVDCGTIAITVTSVAPPANNPPVCLNVTVAPGSGDTTTPINVSVLATDAEGDVLNYTYDFGDGATSITAANSVFHTYAVAGTYTVRVTVRDSFGNSTPCATTPSVVISAAPPPPANVAPVCVAFIVNPVDVLVGENVNYTAIATDADGDPITYSFTFGDGVGSTGPANSVNHAYTLAGTYTASVQINDPTNPAVNCGTRTVRVTSSSMPNRAPSCSFLFAAPNPVTLGSATNIFAFASDPDGDALTYTFNFGDGSPSASGSAASRPYTYAAAGAYNASVSVSDGVNPAVSCGTVSITVSSVAPPANRAPICSSVTANPGSGTTATDITVDILASDPDGDTIVYEVNFGDGFITTSPANSYVHRYAAAGTYTVSVTVIDSAGNRTTCTSRPSVTIAAAPSNQNPICNSFTALPNSGTTTTIINLQATGSDPDGDTLTYTFNFGDGSPVVTGAANSVSHVYSSAGTYTASASISDGRGGSVICANTTVTISAVPPPVNNAPTCALVFASPSTTTVGTPVNLFAFGNDPEGDTITYVFNFGDGSPTVSGTSQTQTHAYGSAGTYTVSVTVNDPAHAPTPCTSTATVTVNTVPPPPSNRDPVCTSVTALPSLTTVGTPVTVQVIASDPDGDALIYSIDFGDGTSQTSAANTVSHTYTAAGSYTVRTTVIDSRGGSTICGSTPTVTVSAPSNRDPICTSENVNPNPVLAGNPVTFTVTGADADGDALTYTFFFGDGTSTSNGTGNAVHTYVTSGVYVSQVQITDGRGGIANCANVPVLVQAPSGSGTSDVCNTLVVSPNPATAGATVNFTAIPTDPSAGPFFVFFNFGDSTGYSSSAIGTTHAYASAGSYIARAVMEDGVGNSEACPSQVVTVL</sequence>
<feature type="domain" description="PKD" evidence="6">
    <location>
        <begin position="698"/>
        <end position="741"/>
    </location>
</feature>
<dbReference type="PANTHER" id="PTHR46730:SF1">
    <property type="entry name" value="PLAT DOMAIN-CONTAINING PROTEIN"/>
    <property type="match status" value="1"/>
</dbReference>
<evidence type="ECO:0000256" key="4">
    <source>
        <dbReference type="ARBA" id="ARBA00022989"/>
    </source>
</evidence>
<keyword evidence="3" id="KW-0677">Repeat</keyword>
<dbReference type="EMBL" id="MEWR01000028">
    <property type="protein sequence ID" value="OGC81339.1"/>
    <property type="molecule type" value="Genomic_DNA"/>
</dbReference>
<dbReference type="SUPFAM" id="SSF49299">
    <property type="entry name" value="PKD domain"/>
    <property type="match status" value="22"/>
</dbReference>
<dbReference type="InterPro" id="IPR000601">
    <property type="entry name" value="PKD_dom"/>
</dbReference>
<dbReference type="InterPro" id="IPR022409">
    <property type="entry name" value="PKD/Chitinase_dom"/>
</dbReference>
<comment type="caution">
    <text evidence="7">The sequence shown here is derived from an EMBL/GenBank/DDBJ whole genome shotgun (WGS) entry which is preliminary data.</text>
</comment>
<feature type="domain" description="PKD" evidence="6">
    <location>
        <begin position="889"/>
        <end position="951"/>
    </location>
</feature>
<reference evidence="7 8" key="1">
    <citation type="journal article" date="2016" name="Nat. Commun.">
        <title>Thousands of microbial genomes shed light on interconnected biogeochemical processes in an aquifer system.</title>
        <authorList>
            <person name="Anantharaman K."/>
            <person name="Brown C.T."/>
            <person name="Hug L.A."/>
            <person name="Sharon I."/>
            <person name="Castelle C.J."/>
            <person name="Probst A.J."/>
            <person name="Thomas B.C."/>
            <person name="Singh A."/>
            <person name="Wilkins M.J."/>
            <person name="Karaoz U."/>
            <person name="Brodie E.L."/>
            <person name="Williams K.H."/>
            <person name="Hubbard S.S."/>
            <person name="Banfield J.F."/>
        </authorList>
    </citation>
    <scope>NUCLEOTIDE SEQUENCE [LARGE SCALE GENOMIC DNA]</scope>
</reference>
<evidence type="ECO:0000313" key="7">
    <source>
        <dbReference type="EMBL" id="OGC81339.1"/>
    </source>
</evidence>
<protein>
    <recommendedName>
        <fullName evidence="6">PKD domain-containing protein</fullName>
    </recommendedName>
</protein>
<gene>
    <name evidence="7" type="ORF">A2V81_00825</name>
</gene>
<proteinExistence type="predicted"/>
<evidence type="ECO:0000259" key="6">
    <source>
        <dbReference type="PROSITE" id="PS50093"/>
    </source>
</evidence>
<feature type="domain" description="PKD" evidence="6">
    <location>
        <begin position="1053"/>
        <end position="1141"/>
    </location>
</feature>
<accession>A0A1F4XIA7</accession>
<feature type="domain" description="PKD" evidence="6">
    <location>
        <begin position="488"/>
        <end position="568"/>
    </location>
</feature>
<feature type="domain" description="PKD" evidence="6">
    <location>
        <begin position="1938"/>
        <end position="1998"/>
    </location>
</feature>
<feature type="domain" description="PKD" evidence="6">
    <location>
        <begin position="2031"/>
        <end position="2088"/>
    </location>
</feature>
<dbReference type="GO" id="GO:0005886">
    <property type="term" value="C:plasma membrane"/>
    <property type="evidence" value="ECO:0007669"/>
    <property type="project" value="TreeGrafter"/>
</dbReference>
<dbReference type="CDD" id="cd00146">
    <property type="entry name" value="PKD"/>
    <property type="match status" value="14"/>
</dbReference>
<feature type="domain" description="PKD" evidence="6">
    <location>
        <begin position="958"/>
        <end position="1047"/>
    </location>
</feature>
<organism evidence="7 8">
    <name type="scientific">Candidatus Abawacabacteria bacterium RBG_16_42_10</name>
    <dbReference type="NCBI Taxonomy" id="1817814"/>
    <lineage>
        <taxon>Bacteria</taxon>
        <taxon>Candidatus Abawacaibacteriota</taxon>
    </lineage>
</organism>
<name>A0A1F4XIA7_9BACT</name>
<feature type="domain" description="PKD" evidence="6">
    <location>
        <begin position="1845"/>
        <end position="1906"/>
    </location>
</feature>
<evidence type="ECO:0000256" key="2">
    <source>
        <dbReference type="ARBA" id="ARBA00022692"/>
    </source>
</evidence>
<feature type="domain" description="PKD" evidence="6">
    <location>
        <begin position="1174"/>
        <end position="1235"/>
    </location>
</feature>
<dbReference type="Gene3D" id="2.60.40.10">
    <property type="entry name" value="Immunoglobulins"/>
    <property type="match status" value="22"/>
</dbReference>
<dbReference type="GO" id="GO:0006816">
    <property type="term" value="P:calcium ion transport"/>
    <property type="evidence" value="ECO:0007669"/>
    <property type="project" value="TreeGrafter"/>
</dbReference>
<dbReference type="Pfam" id="PF00801">
    <property type="entry name" value="PKD"/>
    <property type="match status" value="1"/>
</dbReference>
<evidence type="ECO:0000256" key="5">
    <source>
        <dbReference type="ARBA" id="ARBA00023136"/>
    </source>
</evidence>
<feature type="domain" description="PKD" evidence="6">
    <location>
        <begin position="1455"/>
        <end position="1522"/>
    </location>
</feature>
<feature type="domain" description="PKD" evidence="6">
    <location>
        <begin position="1244"/>
        <end position="1316"/>
    </location>
</feature>
<keyword evidence="5" id="KW-0472">Membrane</keyword>
<evidence type="ECO:0000313" key="8">
    <source>
        <dbReference type="Proteomes" id="UP000177614"/>
    </source>
</evidence>
<dbReference type="InterPro" id="IPR013783">
    <property type="entry name" value="Ig-like_fold"/>
</dbReference>
<dbReference type="PROSITE" id="PS50093">
    <property type="entry name" value="PKD"/>
    <property type="match status" value="22"/>
</dbReference>
<feature type="domain" description="PKD" evidence="6">
    <location>
        <begin position="579"/>
        <end position="666"/>
    </location>
</feature>
<dbReference type="PANTHER" id="PTHR46730">
    <property type="entry name" value="POLYCYSTIN-1"/>
    <property type="match status" value="1"/>
</dbReference>
<feature type="domain" description="PKD" evidence="6">
    <location>
        <begin position="1557"/>
        <end position="1618"/>
    </location>
</feature>
<keyword evidence="2" id="KW-0812">Transmembrane</keyword>
<dbReference type="Pfam" id="PF18911">
    <property type="entry name" value="PKD_4"/>
    <property type="match status" value="21"/>
</dbReference>
<dbReference type="Proteomes" id="UP000177614">
    <property type="component" value="Unassembled WGS sequence"/>
</dbReference>
<feature type="domain" description="PKD" evidence="6">
    <location>
        <begin position="1651"/>
        <end position="1712"/>
    </location>
</feature>
<feature type="domain" description="PKD" evidence="6">
    <location>
        <begin position="794"/>
        <end position="856"/>
    </location>
</feature>
<feature type="domain" description="PKD" evidence="6">
    <location>
        <begin position="144"/>
        <end position="205"/>
    </location>
</feature>
<comment type="subcellular location">
    <subcellularLocation>
        <location evidence="1">Membrane</location>
        <topology evidence="1">Multi-pass membrane protein</topology>
    </subcellularLocation>
</comment>
<feature type="domain" description="PKD" evidence="6">
    <location>
        <begin position="47"/>
        <end position="112"/>
    </location>
</feature>